<keyword evidence="3" id="KW-0945">Host-virus interaction</keyword>
<evidence type="ECO:0000256" key="1">
    <source>
        <dbReference type="ARBA" id="ARBA00005829"/>
    </source>
</evidence>
<evidence type="ECO:0000256" key="2">
    <source>
        <dbReference type="ARBA" id="ARBA00022518"/>
    </source>
</evidence>
<accession>A0A1W5PVA0</accession>
<comment type="similarity">
    <text evidence="1">Belongs to the adenoviridae E3_15 family.</text>
</comment>
<evidence type="ECO:0000313" key="6">
    <source>
        <dbReference type="EMBL" id="APD78444.1"/>
    </source>
</evidence>
<reference evidence="6" key="1">
    <citation type="submission" date="2015-11" db="EMBL/GenBank/DDBJ databases">
        <title>The complex fecal virome of captive rhesus macaques during acute and idiopathic chronic diarrhea.</title>
        <authorList>
            <person name="Kapusinszky B."/>
            <person name="Ardeshir A."/>
            <person name="Mulvaney U."/>
            <person name="Deng X."/>
            <person name="Delwart E.L."/>
        </authorList>
    </citation>
    <scope>NUCLEOTIDE SEQUENCE</scope>
    <source>
        <strain evidence="6">Cg1</strain>
    </source>
</reference>
<dbReference type="InterPro" id="IPR004985">
    <property type="entry name" value="Adeno_E3-15"/>
</dbReference>
<proteinExistence type="inferred from homology"/>
<sequence>MIYLIIPFSRNPTLSLCKTFSPTSPTFWINFLILILIHPVPPLPAVTSASPMSNPLEIDGLRSEQQALMVRERARQRELKHQELLDLQNTHQCKRGIFCAVKQASLRFEMLNPPDHELQYTIQQERQNCVFMVGSKPIKITQSRGEVTGALRCSCTHSECMYTLVKTLCGLRDLIPFN</sequence>
<keyword evidence="5" id="KW-1119">Modulation of host cell apoptosis by virus</keyword>
<evidence type="ECO:0000256" key="5">
    <source>
        <dbReference type="ARBA" id="ARBA00023323"/>
    </source>
</evidence>
<name>A0A1W5PVA0_9ADEN</name>
<keyword evidence="2" id="KW-0244">Early protein</keyword>
<dbReference type="GO" id="GO:0033668">
    <property type="term" value="P:symbiont-mediated suppression of host apoptosis"/>
    <property type="evidence" value="ECO:0007669"/>
    <property type="project" value="UniProtKB-KW"/>
</dbReference>
<dbReference type="EMBL" id="KT984511">
    <property type="protein sequence ID" value="APD78444.1"/>
    <property type="molecule type" value="Genomic_DNA"/>
</dbReference>
<dbReference type="GO" id="GO:0052031">
    <property type="term" value="P:symbiont-mediated perturbation of host defense response"/>
    <property type="evidence" value="ECO:0007669"/>
    <property type="project" value="InterPro"/>
</dbReference>
<organism evidence="6">
    <name type="scientific">Simian adenovirus 13</name>
    <dbReference type="NCBI Taxonomy" id="38432"/>
    <lineage>
        <taxon>Viruses</taxon>
        <taxon>Varidnaviria</taxon>
        <taxon>Bamfordvirae</taxon>
        <taxon>Preplasmiviricota</taxon>
        <taxon>Polisuviricotina</taxon>
        <taxon>Pharingeaviricetes</taxon>
        <taxon>Rowavirales</taxon>
        <taxon>Adenoviridae</taxon>
        <taxon>Mastadenovirus</taxon>
        <taxon>Mastadenovirus macacae</taxon>
        <taxon>Simian mastadenovirus D</taxon>
    </lineage>
</organism>
<dbReference type="Pfam" id="PF03307">
    <property type="entry name" value="Adeno_E3_15_3"/>
    <property type="match status" value="1"/>
</dbReference>
<evidence type="ECO:0000256" key="3">
    <source>
        <dbReference type="ARBA" id="ARBA00022581"/>
    </source>
</evidence>
<keyword evidence="4" id="KW-1085">Inhibition of host caspases by virus</keyword>
<protein>
    <submittedName>
        <fullName evidence="6">14.7K</fullName>
    </submittedName>
</protein>
<evidence type="ECO:0000256" key="4">
    <source>
        <dbReference type="ARBA" id="ARBA00022615"/>
    </source>
</evidence>